<gene>
    <name evidence="6" type="ORF">CEUTPL_LOCUS9479</name>
</gene>
<dbReference type="GO" id="GO:0005929">
    <property type="term" value="C:cilium"/>
    <property type="evidence" value="ECO:0007669"/>
    <property type="project" value="UniProtKB-SubCell"/>
</dbReference>
<dbReference type="OrthoDB" id="408728at2759"/>
<evidence type="ECO:0000256" key="1">
    <source>
        <dbReference type="ARBA" id="ARBA00004138"/>
    </source>
</evidence>
<organism evidence="6 7">
    <name type="scientific">Ceutorhynchus assimilis</name>
    <name type="common">cabbage seed weevil</name>
    <dbReference type="NCBI Taxonomy" id="467358"/>
    <lineage>
        <taxon>Eukaryota</taxon>
        <taxon>Metazoa</taxon>
        <taxon>Ecdysozoa</taxon>
        <taxon>Arthropoda</taxon>
        <taxon>Hexapoda</taxon>
        <taxon>Insecta</taxon>
        <taxon>Pterygota</taxon>
        <taxon>Neoptera</taxon>
        <taxon>Endopterygota</taxon>
        <taxon>Coleoptera</taxon>
        <taxon>Polyphaga</taxon>
        <taxon>Cucujiformia</taxon>
        <taxon>Curculionidae</taxon>
        <taxon>Ceutorhynchinae</taxon>
        <taxon>Ceutorhynchus</taxon>
    </lineage>
</organism>
<dbReference type="Proteomes" id="UP001152799">
    <property type="component" value="Chromosome 5"/>
</dbReference>
<evidence type="ECO:0000259" key="4">
    <source>
        <dbReference type="Pfam" id="PF23335"/>
    </source>
</evidence>
<dbReference type="FunFam" id="1.25.40.470:FF:000007">
    <property type="entry name" value="Intraflagellar transport 80 homolog (Chlamydomonas)"/>
    <property type="match status" value="1"/>
</dbReference>
<dbReference type="SMART" id="SM00320">
    <property type="entry name" value="WD40"/>
    <property type="match status" value="7"/>
</dbReference>
<evidence type="ECO:0000256" key="3">
    <source>
        <dbReference type="ARBA" id="ARBA00023273"/>
    </source>
</evidence>
<dbReference type="FunFam" id="2.130.10.10:FF:000298">
    <property type="entry name" value="Intraflagellar transport 80 homolog (Chlamydomonas)"/>
    <property type="match status" value="1"/>
</dbReference>
<feature type="domain" description="IFT80/172/WDR35 TPR" evidence="5">
    <location>
        <begin position="613"/>
        <end position="759"/>
    </location>
</feature>
<dbReference type="GO" id="GO:0030992">
    <property type="term" value="C:intraciliary transport particle B"/>
    <property type="evidence" value="ECO:0007669"/>
    <property type="project" value="TreeGrafter"/>
</dbReference>
<dbReference type="Gene3D" id="1.25.40.470">
    <property type="match status" value="1"/>
</dbReference>
<reference evidence="6" key="1">
    <citation type="submission" date="2022-01" db="EMBL/GenBank/DDBJ databases">
        <authorList>
            <person name="King R."/>
        </authorList>
    </citation>
    <scope>NUCLEOTIDE SEQUENCE</scope>
</reference>
<dbReference type="Pfam" id="PF00400">
    <property type="entry name" value="WD40"/>
    <property type="match status" value="3"/>
</dbReference>
<protein>
    <recommendedName>
        <fullName evidence="8">Intraflagellar transport protein 80 homolog</fullName>
    </recommendedName>
</protein>
<sequence length="762" mass="85289">MRFKVTLGQKLDQQSVPVTCVGWSNTEEVYSISDDNQILSWSVSTNQPTKIAQMDKEVFATDMQFLPRVGGSLGKHGDLFLVTSADGKFHIINRSGRIERSIEAHKGAILVGQWGNDGTGLLTAGEDGLIKIWSKSGMLRSTVVNSDSSVYGACWSPDSQSIAYTNGTCVVIKQLAPNTKPLKWKAHDGLVLCLAWSVASNVIVSGGEDCKYRVWDFQGRPVFSSVHHSHPITSIAWAPTGDLFAVGSFNTLRLCDYSGWSRALEKPQSGSVYKLAWSNDGSQLAGACANGNVFFAHIIERHSHYLNFSATVSERKMVTVKNILDDTSEYLELPERVIQMIIRYNNLVITTPGQCYIYSSSNWNTPFIFDLKDGAVIHLELAEKHMLLIEKNTVGLYNYQGKMISQPKWPNMRLDSIKAPLISLSNDLLAVRDANDQKSIHLVDLTGNRNANDQTTIQHTLPILQLSLDQHGPVLNRLLALLDKSRDLFIVPVKSSNKTFMKLGRKVDSFKWNATINILAAIQDAQLIVWYCPTAAFNSKLLHLCSMQYESNELGKNPRISDFVGSSVSIRRADGSLINVPVSPFPQLIHKKIHDNKWTEALDLCRSVNIEMVWACLAVLATQSNSETVDIAEEAFANINHYEKVYYIQYIKSLPSKPEQKAHMALLGGKTDEAESILLHNGMVFQAIYININMHNWTRALDLALKHKAHVDTVLYLREKYLETLGKPENNNKYISLRETTTIDPEKIEQKIAAEQKRKLSH</sequence>
<dbReference type="Pfam" id="PF23335">
    <property type="entry name" value="Beta-prop_IFT80_2nd"/>
    <property type="match status" value="1"/>
</dbReference>
<evidence type="ECO:0000313" key="7">
    <source>
        <dbReference type="Proteomes" id="UP001152799"/>
    </source>
</evidence>
<dbReference type="InterPro" id="IPR036322">
    <property type="entry name" value="WD40_repeat_dom_sf"/>
</dbReference>
<accession>A0A9N9MPJ9</accession>
<comment type="subcellular location">
    <subcellularLocation>
        <location evidence="1">Cell projection</location>
        <location evidence="1">Cilium</location>
    </subcellularLocation>
</comment>
<dbReference type="FunFam" id="2.130.10.10:FF:001115">
    <property type="entry name" value="Intraflagellar transport 80 homolog (Chlamydomonas)"/>
    <property type="match status" value="1"/>
</dbReference>
<keyword evidence="3" id="KW-0966">Cell projection</keyword>
<dbReference type="GO" id="GO:0060271">
    <property type="term" value="P:cilium assembly"/>
    <property type="evidence" value="ECO:0007669"/>
    <property type="project" value="TreeGrafter"/>
</dbReference>
<evidence type="ECO:0000313" key="6">
    <source>
        <dbReference type="EMBL" id="CAG9768961.1"/>
    </source>
</evidence>
<dbReference type="Pfam" id="PF23387">
    <property type="entry name" value="TPR_IFT80_172"/>
    <property type="match status" value="1"/>
</dbReference>
<dbReference type="Gene3D" id="2.130.10.10">
    <property type="entry name" value="YVTN repeat-like/Quinoprotein amine dehydrogenase"/>
    <property type="match status" value="2"/>
</dbReference>
<dbReference type="InterPro" id="IPR056456">
    <property type="entry name" value="Beta-prop_IFT80_2nd"/>
</dbReference>
<keyword evidence="7" id="KW-1185">Reference proteome</keyword>
<dbReference type="InterPro" id="IPR056157">
    <property type="entry name" value="TPR_IFT80_172_dom"/>
</dbReference>
<evidence type="ECO:0000259" key="5">
    <source>
        <dbReference type="Pfam" id="PF23387"/>
    </source>
</evidence>
<dbReference type="InterPro" id="IPR015943">
    <property type="entry name" value="WD40/YVTN_repeat-like_dom_sf"/>
</dbReference>
<dbReference type="EMBL" id="OU892281">
    <property type="protein sequence ID" value="CAG9768961.1"/>
    <property type="molecule type" value="Genomic_DNA"/>
</dbReference>
<dbReference type="InterPro" id="IPR001680">
    <property type="entry name" value="WD40_rpt"/>
</dbReference>
<keyword evidence="2" id="KW-0969">Cilium</keyword>
<dbReference type="PANTHER" id="PTHR24098">
    <property type="entry name" value="OUTER SEGMENT 5"/>
    <property type="match status" value="1"/>
</dbReference>
<dbReference type="PANTHER" id="PTHR24098:SF0">
    <property type="entry name" value="OUTER SEGMENT 5"/>
    <property type="match status" value="1"/>
</dbReference>
<feature type="domain" description="IFT80 second beta-propeller" evidence="4">
    <location>
        <begin position="300"/>
        <end position="585"/>
    </location>
</feature>
<dbReference type="AlphaFoldDB" id="A0A9N9MPJ9"/>
<name>A0A9N9MPJ9_9CUCU</name>
<proteinExistence type="predicted"/>
<evidence type="ECO:0000256" key="2">
    <source>
        <dbReference type="ARBA" id="ARBA00023069"/>
    </source>
</evidence>
<evidence type="ECO:0008006" key="8">
    <source>
        <dbReference type="Google" id="ProtNLM"/>
    </source>
</evidence>
<dbReference type="SUPFAM" id="SSF50978">
    <property type="entry name" value="WD40 repeat-like"/>
    <property type="match status" value="2"/>
</dbReference>